<keyword evidence="8" id="KW-0520">NAD</keyword>
<evidence type="ECO:0000256" key="3">
    <source>
        <dbReference type="ARBA" id="ARBA00009595"/>
    </source>
</evidence>
<dbReference type="PANTHER" id="PTHR42904">
    <property type="entry name" value="NUDIX HYDROLASE, NUDC SUBFAMILY"/>
    <property type="match status" value="1"/>
</dbReference>
<dbReference type="EMBL" id="JAENHN010000041">
    <property type="protein sequence ID" value="MBK1811835.1"/>
    <property type="molecule type" value="Genomic_DNA"/>
</dbReference>
<dbReference type="NCBIfam" id="NF001299">
    <property type="entry name" value="PRK00241.1"/>
    <property type="match status" value="1"/>
</dbReference>
<keyword evidence="6 11" id="KW-0378">Hydrolase</keyword>
<protein>
    <recommendedName>
        <fullName evidence="4">NAD(+) diphosphatase</fullName>
        <ecNumber evidence="4">3.6.1.22</ecNumber>
    </recommendedName>
</protein>
<evidence type="ECO:0000256" key="8">
    <source>
        <dbReference type="ARBA" id="ARBA00023027"/>
    </source>
</evidence>
<dbReference type="PANTHER" id="PTHR42904:SF6">
    <property type="entry name" value="NAD-CAPPED RNA HYDROLASE NUDT12"/>
    <property type="match status" value="1"/>
</dbReference>
<organism evidence="11 12">
    <name type="scientific">Clostridium yunnanense</name>
    <dbReference type="NCBI Taxonomy" id="2800325"/>
    <lineage>
        <taxon>Bacteria</taxon>
        <taxon>Bacillati</taxon>
        <taxon>Bacillota</taxon>
        <taxon>Clostridia</taxon>
        <taxon>Eubacteriales</taxon>
        <taxon>Clostridiaceae</taxon>
        <taxon>Clostridium</taxon>
    </lineage>
</organism>
<evidence type="ECO:0000313" key="11">
    <source>
        <dbReference type="EMBL" id="MBK1811835.1"/>
    </source>
</evidence>
<dbReference type="EC" id="3.6.1.22" evidence="4"/>
<dbReference type="PROSITE" id="PS51462">
    <property type="entry name" value="NUDIX"/>
    <property type="match status" value="1"/>
</dbReference>
<evidence type="ECO:0000256" key="1">
    <source>
        <dbReference type="ARBA" id="ARBA00001946"/>
    </source>
</evidence>
<evidence type="ECO:0000313" key="12">
    <source>
        <dbReference type="Proteomes" id="UP000596739"/>
    </source>
</evidence>
<dbReference type="Gene3D" id="3.90.79.20">
    <property type="match status" value="1"/>
</dbReference>
<dbReference type="Pfam" id="PF00293">
    <property type="entry name" value="NUDIX"/>
    <property type="match status" value="1"/>
</dbReference>
<evidence type="ECO:0000259" key="10">
    <source>
        <dbReference type="PROSITE" id="PS51462"/>
    </source>
</evidence>
<dbReference type="GO" id="GO:0016787">
    <property type="term" value="F:hydrolase activity"/>
    <property type="evidence" value="ECO:0007669"/>
    <property type="project" value="UniProtKB-KW"/>
</dbReference>
<name>A0ABS1ER73_9CLOT</name>
<comment type="cofactor">
    <cofactor evidence="2">
        <name>Zn(2+)</name>
        <dbReference type="ChEBI" id="CHEBI:29105"/>
    </cofactor>
</comment>
<dbReference type="SUPFAM" id="SSF55811">
    <property type="entry name" value="Nudix"/>
    <property type="match status" value="2"/>
</dbReference>
<comment type="caution">
    <text evidence="11">The sequence shown here is derived from an EMBL/GenBank/DDBJ whole genome shotgun (WGS) entry which is preliminary data.</text>
</comment>
<proteinExistence type="inferred from homology"/>
<accession>A0ABS1ER73</accession>
<dbReference type="InterPro" id="IPR049734">
    <property type="entry name" value="NudC-like_C"/>
</dbReference>
<dbReference type="PROSITE" id="PS00893">
    <property type="entry name" value="NUDIX_BOX"/>
    <property type="match status" value="1"/>
</dbReference>
<sequence length="272" mass="30820">MEQYFKILSDVTKKSVDEDFMIVFFDGNILVKLEQNSIKIPLLKELKSLNIKYEEQFFIGEIGEVSCFATETHSEIKLSEGFELMSLRDFANTVNECLFSAAGRANQILHWNRTNKFCGKCGANTVTKEDEIAKVCPKCNHVMYPVICPAIIVAVMKGEQILLAHNSNFKNNMYSLIAGFVEAGEDLESAVKREVLEEVGIKVKNVRYHNSAPWSFPNSLMLGFIAEYASGDIKVDGKEILYADWFEKDKMPNLPEKFSLARQIIDGVVYKD</sequence>
<dbReference type="InterPro" id="IPR015375">
    <property type="entry name" value="NADH_PPase-like_N"/>
</dbReference>
<comment type="cofactor">
    <cofactor evidence="1">
        <name>Mg(2+)</name>
        <dbReference type="ChEBI" id="CHEBI:18420"/>
    </cofactor>
</comment>
<evidence type="ECO:0000256" key="7">
    <source>
        <dbReference type="ARBA" id="ARBA00022842"/>
    </source>
</evidence>
<dbReference type="Gene3D" id="3.90.79.10">
    <property type="entry name" value="Nucleoside Triphosphate Pyrophosphohydrolase"/>
    <property type="match status" value="1"/>
</dbReference>
<dbReference type="InterPro" id="IPR020084">
    <property type="entry name" value="NUDIX_hydrolase_CS"/>
</dbReference>
<dbReference type="RefSeq" id="WP_200270446.1">
    <property type="nucleotide sequence ID" value="NZ_JAENHN010000041.1"/>
</dbReference>
<dbReference type="InterPro" id="IPR015376">
    <property type="entry name" value="Znr_NADH_PPase"/>
</dbReference>
<reference evidence="12" key="1">
    <citation type="submission" date="2021-01" db="EMBL/GenBank/DDBJ databases">
        <title>Genome public.</title>
        <authorList>
            <person name="Liu C."/>
            <person name="Sun Q."/>
        </authorList>
    </citation>
    <scope>NUCLEOTIDE SEQUENCE [LARGE SCALE GENOMIC DNA]</scope>
    <source>
        <strain evidence="12">YIM B02505</strain>
    </source>
</reference>
<comment type="catalytic activity">
    <reaction evidence="9">
        <text>a 5'-end NAD(+)-phospho-ribonucleoside in mRNA + H2O = a 5'-end phospho-adenosine-phospho-ribonucleoside in mRNA + beta-nicotinamide D-ribonucleotide + 2 H(+)</text>
        <dbReference type="Rhea" id="RHEA:60876"/>
        <dbReference type="Rhea" id="RHEA-COMP:15698"/>
        <dbReference type="Rhea" id="RHEA-COMP:15719"/>
        <dbReference type="ChEBI" id="CHEBI:14649"/>
        <dbReference type="ChEBI" id="CHEBI:15377"/>
        <dbReference type="ChEBI" id="CHEBI:15378"/>
        <dbReference type="ChEBI" id="CHEBI:144029"/>
        <dbReference type="ChEBI" id="CHEBI:144051"/>
    </reaction>
    <physiologicalReaction direction="left-to-right" evidence="9">
        <dbReference type="Rhea" id="RHEA:60877"/>
    </physiologicalReaction>
</comment>
<evidence type="ECO:0000256" key="6">
    <source>
        <dbReference type="ARBA" id="ARBA00022801"/>
    </source>
</evidence>
<dbReference type="Pfam" id="PF09296">
    <property type="entry name" value="NUDIX-like"/>
    <property type="match status" value="1"/>
</dbReference>
<gene>
    <name evidence="11" type="primary">nudC</name>
    <name evidence="11" type="ORF">JHL18_14535</name>
</gene>
<dbReference type="Pfam" id="PF09297">
    <property type="entry name" value="Zn_ribbon_NUD"/>
    <property type="match status" value="1"/>
</dbReference>
<comment type="similarity">
    <text evidence="3">Belongs to the Nudix hydrolase family. NudC subfamily.</text>
</comment>
<dbReference type="InterPro" id="IPR000086">
    <property type="entry name" value="NUDIX_hydrolase_dom"/>
</dbReference>
<evidence type="ECO:0000256" key="2">
    <source>
        <dbReference type="ARBA" id="ARBA00001947"/>
    </source>
</evidence>
<keyword evidence="12" id="KW-1185">Reference proteome</keyword>
<dbReference type="CDD" id="cd03429">
    <property type="entry name" value="NUDIX_NADH_pyrophosphatase_Nudt13"/>
    <property type="match status" value="1"/>
</dbReference>
<evidence type="ECO:0000256" key="9">
    <source>
        <dbReference type="ARBA" id="ARBA00023679"/>
    </source>
</evidence>
<keyword evidence="7" id="KW-0460">Magnesium</keyword>
<evidence type="ECO:0000256" key="4">
    <source>
        <dbReference type="ARBA" id="ARBA00012381"/>
    </source>
</evidence>
<dbReference type="Proteomes" id="UP000596739">
    <property type="component" value="Unassembled WGS sequence"/>
</dbReference>
<feature type="domain" description="Nudix hydrolase" evidence="10">
    <location>
        <begin position="143"/>
        <end position="268"/>
    </location>
</feature>
<keyword evidence="5" id="KW-0479">Metal-binding</keyword>
<dbReference type="InterPro" id="IPR015797">
    <property type="entry name" value="NUDIX_hydrolase-like_dom_sf"/>
</dbReference>
<dbReference type="InterPro" id="IPR050241">
    <property type="entry name" value="NAD-cap_RNA_hydrolase_NudC"/>
</dbReference>
<evidence type="ECO:0000256" key="5">
    <source>
        <dbReference type="ARBA" id="ARBA00022723"/>
    </source>
</evidence>